<dbReference type="KEGG" id="dpx:DAPPUDRAFT_120978"/>
<organism evidence="2 3">
    <name type="scientific">Daphnia pulex</name>
    <name type="common">Water flea</name>
    <dbReference type="NCBI Taxonomy" id="6669"/>
    <lineage>
        <taxon>Eukaryota</taxon>
        <taxon>Metazoa</taxon>
        <taxon>Ecdysozoa</taxon>
        <taxon>Arthropoda</taxon>
        <taxon>Crustacea</taxon>
        <taxon>Branchiopoda</taxon>
        <taxon>Diplostraca</taxon>
        <taxon>Cladocera</taxon>
        <taxon>Anomopoda</taxon>
        <taxon>Daphniidae</taxon>
        <taxon>Daphnia</taxon>
    </lineage>
</organism>
<dbReference type="EMBL" id="GL734132">
    <property type="protein sequence ID" value="EFX61782.1"/>
    <property type="molecule type" value="Genomic_DNA"/>
</dbReference>
<feature type="region of interest" description="Disordered" evidence="1">
    <location>
        <begin position="1"/>
        <end position="69"/>
    </location>
</feature>
<evidence type="ECO:0000313" key="3">
    <source>
        <dbReference type="Proteomes" id="UP000000305"/>
    </source>
</evidence>
<sequence>MPEQHWSDHLNHRMAERPPPSPPPRDYSRRRPISWSDVVRPNLRPQPIQLEPIVPRQARNRAQRQENRQSPEIAQIEALLLEVRDMLISVETTTQQVQRLVQMHPTDQNKVEAITSYVKTTAIDLPKLHEQGSAARKSREHIIELLLHYTNYTKMYQTTAMQDNLDYHNSQSYDYTTRDQYYGYQNQAIQHEDNQPDSATAEQEVHQRVYPTTPQYKTILQHDQADQPLYTTIEAHTIHMRDVLKTHPEVLIFHDTCEKVVHMFVRLVEELIDFFLVLQPPQIYKSAEYLATLNIMKRFIQTIAKHMIRDRSNYELFQQHVSARLIILDQAIKASYQPENEWNNPHAKGKTAKPKPLTNRYIQDRVIEILYKLELITATVYVSTRRGAQSANEASKQPDIMATNRPVGNEQFIANARTNGVEPTLEATLITTDEMYSLIEYYLTMANREIQSAVADCKNATLLKKNMSYILRRIFFNMCTHTLSRMAQRTTQEQASMLSRNLSAIMSSTHSKYGTTKDNPSILTPFYHKK</sequence>
<dbReference type="Proteomes" id="UP000000305">
    <property type="component" value="Unassembled WGS sequence"/>
</dbReference>
<dbReference type="InParanoid" id="E9I2J8"/>
<evidence type="ECO:0000256" key="1">
    <source>
        <dbReference type="SAM" id="MobiDB-lite"/>
    </source>
</evidence>
<accession>E9I2J8</accession>
<reference evidence="2 3" key="1">
    <citation type="journal article" date="2011" name="Science">
        <title>The ecoresponsive genome of Daphnia pulex.</title>
        <authorList>
            <person name="Colbourne J.K."/>
            <person name="Pfrender M.E."/>
            <person name="Gilbert D."/>
            <person name="Thomas W.K."/>
            <person name="Tucker A."/>
            <person name="Oakley T.H."/>
            <person name="Tokishita S."/>
            <person name="Aerts A."/>
            <person name="Arnold G.J."/>
            <person name="Basu M.K."/>
            <person name="Bauer D.J."/>
            <person name="Caceres C.E."/>
            <person name="Carmel L."/>
            <person name="Casola C."/>
            <person name="Choi J.H."/>
            <person name="Detter J.C."/>
            <person name="Dong Q."/>
            <person name="Dusheyko S."/>
            <person name="Eads B.D."/>
            <person name="Frohlich T."/>
            <person name="Geiler-Samerotte K.A."/>
            <person name="Gerlach D."/>
            <person name="Hatcher P."/>
            <person name="Jogdeo S."/>
            <person name="Krijgsveld J."/>
            <person name="Kriventseva E.V."/>
            <person name="Kultz D."/>
            <person name="Laforsch C."/>
            <person name="Lindquist E."/>
            <person name="Lopez J."/>
            <person name="Manak J.R."/>
            <person name="Muller J."/>
            <person name="Pangilinan J."/>
            <person name="Patwardhan R.P."/>
            <person name="Pitluck S."/>
            <person name="Pritham E.J."/>
            <person name="Rechtsteiner A."/>
            <person name="Rho M."/>
            <person name="Rogozin I.B."/>
            <person name="Sakarya O."/>
            <person name="Salamov A."/>
            <person name="Schaack S."/>
            <person name="Shapiro H."/>
            <person name="Shiga Y."/>
            <person name="Skalitzky C."/>
            <person name="Smith Z."/>
            <person name="Souvorov A."/>
            <person name="Sung W."/>
            <person name="Tang Z."/>
            <person name="Tsuchiya D."/>
            <person name="Tu H."/>
            <person name="Vos H."/>
            <person name="Wang M."/>
            <person name="Wolf Y.I."/>
            <person name="Yamagata H."/>
            <person name="Yamada T."/>
            <person name="Ye Y."/>
            <person name="Shaw J.R."/>
            <person name="Andrews J."/>
            <person name="Crease T.J."/>
            <person name="Tang H."/>
            <person name="Lucas S.M."/>
            <person name="Robertson H.M."/>
            <person name="Bork P."/>
            <person name="Koonin E.V."/>
            <person name="Zdobnov E.M."/>
            <person name="Grigoriev I.V."/>
            <person name="Lynch M."/>
            <person name="Boore J.L."/>
        </authorList>
    </citation>
    <scope>NUCLEOTIDE SEQUENCE [LARGE SCALE GENOMIC DNA]</scope>
</reference>
<proteinExistence type="predicted"/>
<protein>
    <submittedName>
        <fullName evidence="2">Uncharacterized protein</fullName>
    </submittedName>
</protein>
<gene>
    <name evidence="2" type="ORF">DAPPUDRAFT_120978</name>
</gene>
<dbReference type="HOGENOM" id="CLU_514152_0_0_1"/>
<dbReference type="AlphaFoldDB" id="E9I2J8"/>
<feature type="compositionally biased region" description="Basic and acidic residues" evidence="1">
    <location>
        <begin position="1"/>
        <end position="16"/>
    </location>
</feature>
<evidence type="ECO:0000313" key="2">
    <source>
        <dbReference type="EMBL" id="EFX61782.1"/>
    </source>
</evidence>
<name>E9I2J8_DAPPU</name>
<keyword evidence="3" id="KW-1185">Reference proteome</keyword>